<dbReference type="EMBL" id="BQNB010018093">
    <property type="protein sequence ID" value="GJT70618.1"/>
    <property type="molecule type" value="Genomic_DNA"/>
</dbReference>
<accession>A0ABQ5G4R2</accession>
<sequence length="335" mass="38787">MGKGKEKRNVPAIHYLNYEMLRIREKEDLESGGFMLKTRIDLGKRKENLVRDIETIGRMRYVDEAQAETSIKVERVDCNSTKVDNHKDANTFGMRKLEIMPCKSNNEEFASVLTSEFDKILSMFVKIDGVMEKRLKICPGDPFIRNFMVKMDDPNISMEEYIRLEEEKAQRHVFDDAFTSEVTLSCEPTVSPLNENKINFRISFDESYDEDYRSKLDFLTEPNVSPQHIDEFNLKDETSLSECDEEEQNILYSNDLFPFNVIYPNDSKSDKDKDNDKIDIEQPSGVMSVKPLPDLINTDDGAYAHGSNELLETSHDTSNKFFKTETFIKELNLIS</sequence>
<protein>
    <submittedName>
        <fullName evidence="1">Uncharacterized protein</fullName>
    </submittedName>
</protein>
<keyword evidence="2" id="KW-1185">Reference proteome</keyword>
<name>A0ABQ5G4R2_9ASTR</name>
<reference evidence="1" key="1">
    <citation type="journal article" date="2022" name="Int. J. Mol. Sci.">
        <title>Draft Genome of Tanacetum Coccineum: Genomic Comparison of Closely Related Tanacetum-Family Plants.</title>
        <authorList>
            <person name="Yamashiro T."/>
            <person name="Shiraishi A."/>
            <person name="Nakayama K."/>
            <person name="Satake H."/>
        </authorList>
    </citation>
    <scope>NUCLEOTIDE SEQUENCE</scope>
</reference>
<evidence type="ECO:0000313" key="2">
    <source>
        <dbReference type="Proteomes" id="UP001151760"/>
    </source>
</evidence>
<dbReference type="Proteomes" id="UP001151760">
    <property type="component" value="Unassembled WGS sequence"/>
</dbReference>
<proteinExistence type="predicted"/>
<gene>
    <name evidence="1" type="ORF">Tco_1029904</name>
</gene>
<organism evidence="1 2">
    <name type="scientific">Tanacetum coccineum</name>
    <dbReference type="NCBI Taxonomy" id="301880"/>
    <lineage>
        <taxon>Eukaryota</taxon>
        <taxon>Viridiplantae</taxon>
        <taxon>Streptophyta</taxon>
        <taxon>Embryophyta</taxon>
        <taxon>Tracheophyta</taxon>
        <taxon>Spermatophyta</taxon>
        <taxon>Magnoliopsida</taxon>
        <taxon>eudicotyledons</taxon>
        <taxon>Gunneridae</taxon>
        <taxon>Pentapetalae</taxon>
        <taxon>asterids</taxon>
        <taxon>campanulids</taxon>
        <taxon>Asterales</taxon>
        <taxon>Asteraceae</taxon>
        <taxon>Asteroideae</taxon>
        <taxon>Anthemideae</taxon>
        <taxon>Anthemidinae</taxon>
        <taxon>Tanacetum</taxon>
    </lineage>
</organism>
<reference evidence="1" key="2">
    <citation type="submission" date="2022-01" db="EMBL/GenBank/DDBJ databases">
        <authorList>
            <person name="Yamashiro T."/>
            <person name="Shiraishi A."/>
            <person name="Satake H."/>
            <person name="Nakayama K."/>
        </authorList>
    </citation>
    <scope>NUCLEOTIDE SEQUENCE</scope>
</reference>
<comment type="caution">
    <text evidence="1">The sequence shown here is derived from an EMBL/GenBank/DDBJ whole genome shotgun (WGS) entry which is preliminary data.</text>
</comment>
<evidence type="ECO:0000313" key="1">
    <source>
        <dbReference type="EMBL" id="GJT70618.1"/>
    </source>
</evidence>